<evidence type="ECO:0000256" key="1">
    <source>
        <dbReference type="ARBA" id="ARBA00004442"/>
    </source>
</evidence>
<dbReference type="InterPro" id="IPR006665">
    <property type="entry name" value="OmpA-like"/>
</dbReference>
<keyword evidence="4" id="KW-0175">Coiled coil</keyword>
<dbReference type="PROSITE" id="PS51123">
    <property type="entry name" value="OMPA_2"/>
    <property type="match status" value="1"/>
</dbReference>
<evidence type="ECO:0000259" key="5">
    <source>
        <dbReference type="PROSITE" id="PS51123"/>
    </source>
</evidence>
<keyword evidence="7" id="KW-1185">Reference proteome</keyword>
<dbReference type="SUPFAM" id="SSF103088">
    <property type="entry name" value="OmpA-like"/>
    <property type="match status" value="1"/>
</dbReference>
<protein>
    <submittedName>
        <fullName evidence="6">OmpA family protein</fullName>
    </submittedName>
</protein>
<comment type="caution">
    <text evidence="6">The sequence shown here is derived from an EMBL/GenBank/DDBJ whole genome shotgun (WGS) entry which is preliminary data.</text>
</comment>
<accession>A0ABS1WQ90</accession>
<dbReference type="InterPro" id="IPR036737">
    <property type="entry name" value="OmpA-like_sf"/>
</dbReference>
<dbReference type="PROSITE" id="PS51257">
    <property type="entry name" value="PROKAR_LIPOPROTEIN"/>
    <property type="match status" value="1"/>
</dbReference>
<sequence length="284" mass="30315">MRLNKRIVLSAAVAAVLSACTTAPERNETLEQARALVLGVETSPRAGIAPADIANARTSLDAADRLAASKSRRADMEFEATNAMLSAQIANEKILAAEANEQVADGTAQRQAVLLEARERDVQRSADRASEAARQADASQTRADSLEMELADLKLQRTERGLVLTLGDVLFDTAGATLKPGAYAPLDRLATVLKQQSDRKVLIEGHTDDVGSDQNNLALSDRRAQSVQASLIQRGVDSSQITAVGKGENYPVASNDSAAGRQSNRRVELIFTDGRTRIAAEPGR</sequence>
<gene>
    <name evidence="6" type="ORF">JM946_00090</name>
</gene>
<reference evidence="6 7" key="1">
    <citation type="journal article" date="2021" name="Int. J. Syst. Evol. Microbiol.">
        <title>Steroidobacter gossypii sp. nov., isolated from soil of cotton cropping field.</title>
        <authorList>
            <person name="Huang R."/>
            <person name="Yang S."/>
            <person name="Zhen C."/>
            <person name="Liu W."/>
        </authorList>
    </citation>
    <scope>NUCLEOTIDE SEQUENCE [LARGE SCALE GENOMIC DNA]</scope>
    <source>
        <strain evidence="6 7">S1-65</strain>
    </source>
</reference>
<evidence type="ECO:0000256" key="3">
    <source>
        <dbReference type="PROSITE-ProRule" id="PRU00473"/>
    </source>
</evidence>
<proteinExistence type="predicted"/>
<evidence type="ECO:0000256" key="2">
    <source>
        <dbReference type="ARBA" id="ARBA00023136"/>
    </source>
</evidence>
<organism evidence="6 7">
    <name type="scientific">Steroidobacter gossypii</name>
    <dbReference type="NCBI Taxonomy" id="2805490"/>
    <lineage>
        <taxon>Bacteria</taxon>
        <taxon>Pseudomonadati</taxon>
        <taxon>Pseudomonadota</taxon>
        <taxon>Gammaproteobacteria</taxon>
        <taxon>Steroidobacterales</taxon>
        <taxon>Steroidobacteraceae</taxon>
        <taxon>Steroidobacter</taxon>
    </lineage>
</organism>
<dbReference type="EMBL" id="JAEVLS010000001">
    <property type="protein sequence ID" value="MBM0103118.1"/>
    <property type="molecule type" value="Genomic_DNA"/>
</dbReference>
<dbReference type="Proteomes" id="UP000661077">
    <property type="component" value="Unassembled WGS sequence"/>
</dbReference>
<keyword evidence="2 3" id="KW-0472">Membrane</keyword>
<dbReference type="InterPro" id="IPR006664">
    <property type="entry name" value="OMP_bac"/>
</dbReference>
<feature type="coiled-coil region" evidence="4">
    <location>
        <begin position="129"/>
        <end position="156"/>
    </location>
</feature>
<dbReference type="PANTHER" id="PTHR30329">
    <property type="entry name" value="STATOR ELEMENT OF FLAGELLAR MOTOR COMPLEX"/>
    <property type="match status" value="1"/>
</dbReference>
<dbReference type="PANTHER" id="PTHR30329:SF20">
    <property type="entry name" value="EXPORTED PROTEIN"/>
    <property type="match status" value="1"/>
</dbReference>
<comment type="subcellular location">
    <subcellularLocation>
        <location evidence="1">Cell outer membrane</location>
    </subcellularLocation>
</comment>
<dbReference type="Gene3D" id="3.30.1330.60">
    <property type="entry name" value="OmpA-like domain"/>
    <property type="match status" value="1"/>
</dbReference>
<dbReference type="CDD" id="cd07185">
    <property type="entry name" value="OmpA_C-like"/>
    <property type="match status" value="1"/>
</dbReference>
<evidence type="ECO:0000313" key="7">
    <source>
        <dbReference type="Proteomes" id="UP000661077"/>
    </source>
</evidence>
<name>A0ABS1WQ90_9GAMM</name>
<dbReference type="InterPro" id="IPR050330">
    <property type="entry name" value="Bact_OuterMem_StrucFunc"/>
</dbReference>
<dbReference type="Pfam" id="PF00691">
    <property type="entry name" value="OmpA"/>
    <property type="match status" value="1"/>
</dbReference>
<evidence type="ECO:0000313" key="6">
    <source>
        <dbReference type="EMBL" id="MBM0103118.1"/>
    </source>
</evidence>
<dbReference type="PRINTS" id="PR01021">
    <property type="entry name" value="OMPADOMAIN"/>
</dbReference>
<dbReference type="RefSeq" id="WP_203165105.1">
    <property type="nucleotide sequence ID" value="NZ_JAEVLS010000001.1"/>
</dbReference>
<evidence type="ECO:0000256" key="4">
    <source>
        <dbReference type="SAM" id="Coils"/>
    </source>
</evidence>
<feature type="domain" description="OmpA-like" evidence="5">
    <location>
        <begin position="158"/>
        <end position="275"/>
    </location>
</feature>